<protein>
    <submittedName>
        <fullName evidence="1">Swarming motility protein SwrD</fullName>
    </submittedName>
</protein>
<dbReference type="PANTHER" id="PTHR39185:SF1">
    <property type="entry name" value="SWARMING MOTILITY PROTEIN SWRD"/>
    <property type="match status" value="1"/>
</dbReference>
<reference evidence="1 2" key="1">
    <citation type="submission" date="2022-04" db="EMBL/GenBank/DDBJ databases">
        <title>Genome sequence of C. roseum typestrain.</title>
        <authorList>
            <person name="Poehlein A."/>
            <person name="Schoch T."/>
            <person name="Duerre P."/>
            <person name="Daniel R."/>
        </authorList>
    </citation>
    <scope>NUCLEOTIDE SEQUENCE [LARGE SCALE GENOMIC DNA]</scope>
    <source>
        <strain evidence="1 2">DSM 7320</strain>
    </source>
</reference>
<gene>
    <name evidence="1" type="primary">swrD</name>
    <name evidence="1" type="ORF">CROST_020920</name>
</gene>
<accession>A0A1S8MDG6</accession>
<dbReference type="KEGG" id="crw:CROST_020920"/>
<sequence>MIKLTGMNGKELILNEEKIEKIERVPETVITFINGNKYIVEEDVDEVINKIVEFKRKICNGTFK</sequence>
<evidence type="ECO:0000313" key="1">
    <source>
        <dbReference type="EMBL" id="URZ11375.1"/>
    </source>
</evidence>
<name>A0A1S8MDG6_9CLOT</name>
<dbReference type="Proteomes" id="UP000190951">
    <property type="component" value="Chromosome"/>
</dbReference>
<dbReference type="InterPro" id="IPR009384">
    <property type="entry name" value="SwrD-like"/>
</dbReference>
<keyword evidence="2" id="KW-1185">Reference proteome</keyword>
<dbReference type="EMBL" id="CP096983">
    <property type="protein sequence ID" value="URZ11375.1"/>
    <property type="molecule type" value="Genomic_DNA"/>
</dbReference>
<dbReference type="PANTHER" id="PTHR39185">
    <property type="entry name" value="SWARMING MOTILITY PROTEIN SWRD"/>
    <property type="match status" value="1"/>
</dbReference>
<dbReference type="Pfam" id="PF06289">
    <property type="entry name" value="FlbD"/>
    <property type="match status" value="1"/>
</dbReference>
<evidence type="ECO:0000313" key="2">
    <source>
        <dbReference type="Proteomes" id="UP000190951"/>
    </source>
</evidence>
<dbReference type="RefSeq" id="WP_077832699.1">
    <property type="nucleotide sequence ID" value="NZ_CP096983.1"/>
</dbReference>
<organism evidence="1 2">
    <name type="scientific">Clostridium felsineum</name>
    <dbReference type="NCBI Taxonomy" id="36839"/>
    <lineage>
        <taxon>Bacteria</taxon>
        <taxon>Bacillati</taxon>
        <taxon>Bacillota</taxon>
        <taxon>Clostridia</taxon>
        <taxon>Eubacteriales</taxon>
        <taxon>Clostridiaceae</taxon>
        <taxon>Clostridium</taxon>
    </lineage>
</organism>
<dbReference type="AlphaFoldDB" id="A0A1S8MDG6"/>
<dbReference type="STRING" id="84029.CROST_37020"/>
<proteinExistence type="predicted"/>